<protein>
    <submittedName>
        <fullName evidence="1">Uncharacterized protein</fullName>
    </submittedName>
</protein>
<reference evidence="1" key="1">
    <citation type="journal article" date="2019" name="Sci. Rep.">
        <title>Draft genome of Tanacetum cinerariifolium, the natural source of mosquito coil.</title>
        <authorList>
            <person name="Yamashiro T."/>
            <person name="Shiraishi A."/>
            <person name="Satake H."/>
            <person name="Nakayama K."/>
        </authorList>
    </citation>
    <scope>NUCLEOTIDE SEQUENCE</scope>
</reference>
<feature type="non-terminal residue" evidence="1">
    <location>
        <position position="1"/>
    </location>
</feature>
<dbReference type="AlphaFoldDB" id="A0A699HVZ4"/>
<evidence type="ECO:0000313" key="1">
    <source>
        <dbReference type="EMBL" id="GEY93590.1"/>
    </source>
</evidence>
<name>A0A699HVZ4_TANCI</name>
<organism evidence="1">
    <name type="scientific">Tanacetum cinerariifolium</name>
    <name type="common">Dalmatian daisy</name>
    <name type="synonym">Chrysanthemum cinerariifolium</name>
    <dbReference type="NCBI Taxonomy" id="118510"/>
    <lineage>
        <taxon>Eukaryota</taxon>
        <taxon>Viridiplantae</taxon>
        <taxon>Streptophyta</taxon>
        <taxon>Embryophyta</taxon>
        <taxon>Tracheophyta</taxon>
        <taxon>Spermatophyta</taxon>
        <taxon>Magnoliopsida</taxon>
        <taxon>eudicotyledons</taxon>
        <taxon>Gunneridae</taxon>
        <taxon>Pentapetalae</taxon>
        <taxon>asterids</taxon>
        <taxon>campanulids</taxon>
        <taxon>Asterales</taxon>
        <taxon>Asteraceae</taxon>
        <taxon>Asteroideae</taxon>
        <taxon>Anthemideae</taxon>
        <taxon>Anthemidinae</taxon>
        <taxon>Tanacetum</taxon>
    </lineage>
</organism>
<proteinExistence type="predicted"/>
<sequence>LEKKAIKKNHKLKRLYKICSSTRVESSEDVGLGDQEDVSKQGRMIDDLDADEGIALVNETQGRNDQDMFDTSIFDDEEDVDEEVVAAKEVSTTDPVTTVGVEVSAAAITSQISMDEITLAKALNRLCPRP</sequence>
<comment type="caution">
    <text evidence="1">The sequence shown here is derived from an EMBL/GenBank/DDBJ whole genome shotgun (WGS) entry which is preliminary data.</text>
</comment>
<accession>A0A699HVZ4</accession>
<dbReference type="EMBL" id="BKCJ010224116">
    <property type="protein sequence ID" value="GEY93590.1"/>
    <property type="molecule type" value="Genomic_DNA"/>
</dbReference>
<gene>
    <name evidence="1" type="ORF">Tci_465564</name>
</gene>